<protein>
    <submittedName>
        <fullName evidence="2">Uncharacterized protein</fullName>
    </submittedName>
</protein>
<sequence>VNMVNLKWPVIRVGDYVGYPLAGDLQSARIDWHDIRTKSPPRLVLEKGPTSRRSIGTFAPPTP</sequence>
<dbReference type="Proteomes" id="UP001206925">
    <property type="component" value="Unassembled WGS sequence"/>
</dbReference>
<accession>A0AAD5BM88</accession>
<dbReference type="EMBL" id="JAMZMK010011824">
    <property type="protein sequence ID" value="KAI7725926.1"/>
    <property type="molecule type" value="Genomic_DNA"/>
</dbReference>
<keyword evidence="3" id="KW-1185">Reference proteome</keyword>
<comment type="caution">
    <text evidence="2">The sequence shown here is derived from an EMBL/GenBank/DDBJ whole genome shotgun (WGS) entry which is preliminary data.</text>
</comment>
<evidence type="ECO:0000313" key="2">
    <source>
        <dbReference type="EMBL" id="KAI7725926.1"/>
    </source>
</evidence>
<feature type="non-terminal residue" evidence="2">
    <location>
        <position position="63"/>
    </location>
</feature>
<evidence type="ECO:0000313" key="3">
    <source>
        <dbReference type="Proteomes" id="UP001206925"/>
    </source>
</evidence>
<reference evidence="2" key="1">
    <citation type="submission" date="2022-06" db="EMBL/GenBank/DDBJ databases">
        <title>Uncovering the hologenomic basis of an extraordinary plant invasion.</title>
        <authorList>
            <person name="Bieker V.C."/>
            <person name="Martin M.D."/>
            <person name="Gilbert T."/>
            <person name="Hodgins K."/>
            <person name="Battlay P."/>
            <person name="Petersen B."/>
            <person name="Wilson J."/>
        </authorList>
    </citation>
    <scope>NUCLEOTIDE SEQUENCE</scope>
    <source>
        <strain evidence="2">AA19_3_7</strain>
        <tissue evidence="2">Leaf</tissue>
    </source>
</reference>
<proteinExistence type="predicted"/>
<feature type="region of interest" description="Disordered" evidence="1">
    <location>
        <begin position="42"/>
        <end position="63"/>
    </location>
</feature>
<evidence type="ECO:0000256" key="1">
    <source>
        <dbReference type="SAM" id="MobiDB-lite"/>
    </source>
</evidence>
<gene>
    <name evidence="2" type="ORF">M8C21_029378</name>
</gene>
<name>A0AAD5BM88_AMBAR</name>
<organism evidence="2 3">
    <name type="scientific">Ambrosia artemisiifolia</name>
    <name type="common">Common ragweed</name>
    <dbReference type="NCBI Taxonomy" id="4212"/>
    <lineage>
        <taxon>Eukaryota</taxon>
        <taxon>Viridiplantae</taxon>
        <taxon>Streptophyta</taxon>
        <taxon>Embryophyta</taxon>
        <taxon>Tracheophyta</taxon>
        <taxon>Spermatophyta</taxon>
        <taxon>Magnoliopsida</taxon>
        <taxon>eudicotyledons</taxon>
        <taxon>Gunneridae</taxon>
        <taxon>Pentapetalae</taxon>
        <taxon>asterids</taxon>
        <taxon>campanulids</taxon>
        <taxon>Asterales</taxon>
        <taxon>Asteraceae</taxon>
        <taxon>Asteroideae</taxon>
        <taxon>Heliantheae alliance</taxon>
        <taxon>Heliantheae</taxon>
        <taxon>Ambrosia</taxon>
    </lineage>
</organism>
<dbReference type="AlphaFoldDB" id="A0AAD5BM88"/>